<dbReference type="AlphaFoldDB" id="A0ABD5NSH4"/>
<evidence type="ECO:0000313" key="1">
    <source>
        <dbReference type="EMBL" id="MFC3960009.1"/>
    </source>
</evidence>
<gene>
    <name evidence="1" type="ORF">ACFOUR_16740</name>
</gene>
<dbReference type="RefSeq" id="WP_256531479.1">
    <property type="nucleotide sequence ID" value="NZ_CP101824.1"/>
</dbReference>
<keyword evidence="2" id="KW-1185">Reference proteome</keyword>
<name>A0ABD5NSH4_9EURY</name>
<accession>A0ABD5NSH4</accession>
<proteinExistence type="predicted"/>
<evidence type="ECO:0000313" key="2">
    <source>
        <dbReference type="Proteomes" id="UP001595846"/>
    </source>
</evidence>
<reference evidence="1 2" key="1">
    <citation type="journal article" date="2019" name="Int. J. Syst. Evol. Microbiol.">
        <title>The Global Catalogue of Microorganisms (GCM) 10K type strain sequencing project: providing services to taxonomists for standard genome sequencing and annotation.</title>
        <authorList>
            <consortium name="The Broad Institute Genomics Platform"/>
            <consortium name="The Broad Institute Genome Sequencing Center for Infectious Disease"/>
            <person name="Wu L."/>
            <person name="Ma J."/>
        </authorList>
    </citation>
    <scope>NUCLEOTIDE SEQUENCE [LARGE SCALE GENOMIC DNA]</scope>
    <source>
        <strain evidence="1 2">IBRC-M 10256</strain>
    </source>
</reference>
<dbReference type="GeneID" id="73904222"/>
<sequence length="157" mass="17711">MTDAFVIASALYDVVTRSTLVHPAKQASDIEVRESVEKADERLVTDGGAYKRKSVQTRLDVGDTRKPRALEDARRVTTGDLAPLAMCAHRFEPSGLQGWYTHEFDDVLRQWICSNVGSVIARLSPHCEDRRGELPPLHRSEDLWRGEEDIGPTQVRR</sequence>
<dbReference type="EMBL" id="JBHSAQ010000014">
    <property type="protein sequence ID" value="MFC3960009.1"/>
    <property type="molecule type" value="Genomic_DNA"/>
</dbReference>
<dbReference type="Proteomes" id="UP001595846">
    <property type="component" value="Unassembled WGS sequence"/>
</dbReference>
<comment type="caution">
    <text evidence="1">The sequence shown here is derived from an EMBL/GenBank/DDBJ whole genome shotgun (WGS) entry which is preliminary data.</text>
</comment>
<protein>
    <submittedName>
        <fullName evidence="1">Uncharacterized protein</fullName>
    </submittedName>
</protein>
<organism evidence="1 2">
    <name type="scientific">Halovivax cerinus</name>
    <dbReference type="NCBI Taxonomy" id="1487865"/>
    <lineage>
        <taxon>Archaea</taxon>
        <taxon>Methanobacteriati</taxon>
        <taxon>Methanobacteriota</taxon>
        <taxon>Stenosarchaea group</taxon>
        <taxon>Halobacteria</taxon>
        <taxon>Halobacteriales</taxon>
        <taxon>Natrialbaceae</taxon>
        <taxon>Halovivax</taxon>
    </lineage>
</organism>